<dbReference type="PROSITE" id="PS00028">
    <property type="entry name" value="ZINC_FINGER_C2H2_1"/>
    <property type="match status" value="1"/>
</dbReference>
<feature type="compositionally biased region" description="Polar residues" evidence="2">
    <location>
        <begin position="245"/>
        <end position="282"/>
    </location>
</feature>
<dbReference type="PROSITE" id="PS50157">
    <property type="entry name" value="ZINC_FINGER_C2H2_2"/>
    <property type="match status" value="1"/>
</dbReference>
<evidence type="ECO:0000259" key="3">
    <source>
        <dbReference type="PROSITE" id="PS50157"/>
    </source>
</evidence>
<feature type="compositionally biased region" description="Basic residues" evidence="2">
    <location>
        <begin position="217"/>
        <end position="227"/>
    </location>
</feature>
<feature type="compositionally biased region" description="Pro residues" evidence="2">
    <location>
        <begin position="51"/>
        <end position="62"/>
    </location>
</feature>
<dbReference type="AlphaFoldDB" id="A0A3S0ZZ24"/>
<evidence type="ECO:0000313" key="4">
    <source>
        <dbReference type="EMBL" id="RUS78742.1"/>
    </source>
</evidence>
<feature type="region of interest" description="Disordered" evidence="2">
    <location>
        <begin position="212"/>
        <end position="403"/>
    </location>
</feature>
<sequence length="403" mass="44296">MANMDRTASHLKDDEKSNMVLQRPADALIPSQIIGDQPDESESSDKELPEPIRPPTKMPSLPPIGISQVKDMLTRLPEQNIMRQVANNLTSGAYHSDDSGSEMAMQGLFDCILETALHHNEDDDEENSPKEMLCGFCSKVFNSKLRLQTHMLVMHSQEDPSLLNMTHVAPRRELQRSHSNSKTAGSEATETKTRPLSQGVFNVEMSQVVDPDMVKHLPPKQRVKMSPKARLISKDQSRKSLDVSGDSTVTQTIPETKNTRNAPHLTNVSSPKEDTQSCSSNQGDEDLKSTTCLPSQKEDTDTGVITEPRITRLRGRPGSQAVRDSSSSSSSSSSQLSTPGPSGEKRRSGRQQTKQKESLSSSHSSSKRKSVVNASSTDSKKPKTSPDASQTGHKRLYPTRGNR</sequence>
<keyword evidence="1" id="KW-0862">Zinc</keyword>
<feature type="compositionally biased region" description="Polar residues" evidence="2">
    <location>
        <begin position="177"/>
        <end position="198"/>
    </location>
</feature>
<feature type="region of interest" description="Disordered" evidence="2">
    <location>
        <begin position="172"/>
        <end position="198"/>
    </location>
</feature>
<name>A0A3S0ZZ24_ELYCH</name>
<dbReference type="InterPro" id="IPR013087">
    <property type="entry name" value="Znf_C2H2_type"/>
</dbReference>
<feature type="region of interest" description="Disordered" evidence="2">
    <location>
        <begin position="1"/>
        <end position="63"/>
    </location>
</feature>
<dbReference type="EMBL" id="RQTK01000492">
    <property type="protein sequence ID" value="RUS78742.1"/>
    <property type="molecule type" value="Genomic_DNA"/>
</dbReference>
<evidence type="ECO:0000313" key="5">
    <source>
        <dbReference type="Proteomes" id="UP000271974"/>
    </source>
</evidence>
<evidence type="ECO:0000256" key="1">
    <source>
        <dbReference type="PROSITE-ProRule" id="PRU00042"/>
    </source>
</evidence>
<comment type="caution">
    <text evidence="4">The sequence shown here is derived from an EMBL/GenBank/DDBJ whole genome shotgun (WGS) entry which is preliminary data.</text>
</comment>
<keyword evidence="1" id="KW-0863">Zinc-finger</keyword>
<organism evidence="4 5">
    <name type="scientific">Elysia chlorotica</name>
    <name type="common">Eastern emerald elysia</name>
    <name type="synonym">Sea slug</name>
    <dbReference type="NCBI Taxonomy" id="188477"/>
    <lineage>
        <taxon>Eukaryota</taxon>
        <taxon>Metazoa</taxon>
        <taxon>Spiralia</taxon>
        <taxon>Lophotrochozoa</taxon>
        <taxon>Mollusca</taxon>
        <taxon>Gastropoda</taxon>
        <taxon>Heterobranchia</taxon>
        <taxon>Euthyneura</taxon>
        <taxon>Panpulmonata</taxon>
        <taxon>Sacoglossa</taxon>
        <taxon>Placobranchoidea</taxon>
        <taxon>Plakobranchidae</taxon>
        <taxon>Elysia</taxon>
    </lineage>
</organism>
<evidence type="ECO:0000256" key="2">
    <source>
        <dbReference type="SAM" id="MobiDB-lite"/>
    </source>
</evidence>
<proteinExistence type="predicted"/>
<dbReference type="GO" id="GO:0008270">
    <property type="term" value="F:zinc ion binding"/>
    <property type="evidence" value="ECO:0007669"/>
    <property type="project" value="UniProtKB-KW"/>
</dbReference>
<feature type="compositionally biased region" description="Basic residues" evidence="2">
    <location>
        <begin position="392"/>
        <end position="403"/>
    </location>
</feature>
<feature type="domain" description="C2H2-type" evidence="3">
    <location>
        <begin position="132"/>
        <end position="160"/>
    </location>
</feature>
<protein>
    <recommendedName>
        <fullName evidence="3">C2H2-type domain-containing protein</fullName>
    </recommendedName>
</protein>
<gene>
    <name evidence="4" type="ORF">EGW08_013493</name>
</gene>
<reference evidence="4 5" key="1">
    <citation type="submission" date="2019-01" db="EMBL/GenBank/DDBJ databases">
        <title>A draft genome assembly of the solar-powered sea slug Elysia chlorotica.</title>
        <authorList>
            <person name="Cai H."/>
            <person name="Li Q."/>
            <person name="Fang X."/>
            <person name="Li J."/>
            <person name="Curtis N.E."/>
            <person name="Altenburger A."/>
            <person name="Shibata T."/>
            <person name="Feng M."/>
            <person name="Maeda T."/>
            <person name="Schwartz J.A."/>
            <person name="Shigenobu S."/>
            <person name="Lundholm N."/>
            <person name="Nishiyama T."/>
            <person name="Yang H."/>
            <person name="Hasebe M."/>
            <person name="Li S."/>
            <person name="Pierce S.K."/>
            <person name="Wang J."/>
        </authorList>
    </citation>
    <scope>NUCLEOTIDE SEQUENCE [LARGE SCALE GENOMIC DNA]</scope>
    <source>
        <strain evidence="4">EC2010</strain>
        <tissue evidence="4">Whole organism of an adult</tissue>
    </source>
</reference>
<dbReference type="OrthoDB" id="6146086at2759"/>
<dbReference type="Proteomes" id="UP000271974">
    <property type="component" value="Unassembled WGS sequence"/>
</dbReference>
<feature type="compositionally biased region" description="Low complexity" evidence="2">
    <location>
        <begin position="325"/>
        <end position="334"/>
    </location>
</feature>
<keyword evidence="1" id="KW-0479">Metal-binding</keyword>
<accession>A0A3S0ZZ24</accession>
<feature type="compositionally biased region" description="Basic and acidic residues" evidence="2">
    <location>
        <begin position="7"/>
        <end position="17"/>
    </location>
</feature>
<feature type="compositionally biased region" description="Basic and acidic residues" evidence="2">
    <location>
        <begin position="232"/>
        <end position="241"/>
    </location>
</feature>
<keyword evidence="5" id="KW-1185">Reference proteome</keyword>